<reference evidence="2" key="1">
    <citation type="journal article" date="2015" name="Nature">
        <title>Complex archaea that bridge the gap between prokaryotes and eukaryotes.</title>
        <authorList>
            <person name="Spang A."/>
            <person name="Saw J.H."/>
            <person name="Jorgensen S.L."/>
            <person name="Zaremba-Niedzwiedzka K."/>
            <person name="Martijn J."/>
            <person name="Lind A.E."/>
            <person name="van Eijk R."/>
            <person name="Schleper C."/>
            <person name="Guy L."/>
            <person name="Ettema T.J."/>
        </authorList>
    </citation>
    <scope>NUCLEOTIDE SEQUENCE</scope>
</reference>
<dbReference type="AlphaFoldDB" id="A0A0F9UB13"/>
<proteinExistence type="predicted"/>
<keyword evidence="1" id="KW-0812">Transmembrane</keyword>
<protein>
    <submittedName>
        <fullName evidence="2">Uncharacterized protein</fullName>
    </submittedName>
</protein>
<sequence length="209" mass="23182">MAKSISGPTHIANMALSHVGASDIESLEEDSSEANQSRIFYDICRRQTLEAFDWTFARRRQEVALHGDIISETADDPLAGVWGFRHQYPADALVIRKIQNPNAPPGDDFPFEIELSLDGETKSILSNIENPVIVYTRDIEDTGLFSALFSLALSYLLASLIAYPLGKKEKVVARVIRSYDVSVTNAAANDANERMPTPERDADTIRARI</sequence>
<evidence type="ECO:0000313" key="2">
    <source>
        <dbReference type="EMBL" id="KKN58466.1"/>
    </source>
</evidence>
<dbReference type="EMBL" id="LAZR01000762">
    <property type="protein sequence ID" value="KKN58466.1"/>
    <property type="molecule type" value="Genomic_DNA"/>
</dbReference>
<feature type="transmembrane region" description="Helical" evidence="1">
    <location>
        <begin position="144"/>
        <end position="165"/>
    </location>
</feature>
<comment type="caution">
    <text evidence="2">The sequence shown here is derived from an EMBL/GenBank/DDBJ whole genome shotgun (WGS) entry which is preliminary data.</text>
</comment>
<evidence type="ECO:0000256" key="1">
    <source>
        <dbReference type="SAM" id="Phobius"/>
    </source>
</evidence>
<gene>
    <name evidence="2" type="ORF">LCGC14_0551980</name>
</gene>
<organism evidence="2">
    <name type="scientific">marine sediment metagenome</name>
    <dbReference type="NCBI Taxonomy" id="412755"/>
    <lineage>
        <taxon>unclassified sequences</taxon>
        <taxon>metagenomes</taxon>
        <taxon>ecological metagenomes</taxon>
    </lineage>
</organism>
<keyword evidence="1" id="KW-0472">Membrane</keyword>
<name>A0A0F9UB13_9ZZZZ</name>
<accession>A0A0F9UB13</accession>
<keyword evidence="1" id="KW-1133">Transmembrane helix</keyword>